<evidence type="ECO:0000259" key="2">
    <source>
        <dbReference type="SMART" id="SM00338"/>
    </source>
</evidence>
<dbReference type="EMBL" id="LCWF01000115">
    <property type="protein sequence ID" value="KKY18852.1"/>
    <property type="molecule type" value="Genomic_DNA"/>
</dbReference>
<dbReference type="SMART" id="SM00338">
    <property type="entry name" value="BRLZ"/>
    <property type="match status" value="1"/>
</dbReference>
<dbReference type="PANTHER" id="PTHR37012:SF2">
    <property type="entry name" value="BZIP DOMAIN-CONTAINING PROTEIN-RELATED"/>
    <property type="match status" value="1"/>
</dbReference>
<reference evidence="3 4" key="2">
    <citation type="submission" date="2015-05" db="EMBL/GenBank/DDBJ databases">
        <authorList>
            <person name="Morales-Cruz A."/>
            <person name="Amrine K.C."/>
            <person name="Cantu D."/>
        </authorList>
    </citation>
    <scope>NUCLEOTIDE SEQUENCE [LARGE SCALE GENOMIC DNA]</scope>
    <source>
        <strain evidence="3">UCRPC4</strain>
    </source>
</reference>
<proteinExistence type="predicted"/>
<dbReference type="PANTHER" id="PTHR37012">
    <property type="entry name" value="B-ZIP TRANSCRIPTION FACTOR (EUROFUNG)-RELATED"/>
    <property type="match status" value="1"/>
</dbReference>
<feature type="region of interest" description="Disordered" evidence="1">
    <location>
        <begin position="1"/>
        <end position="62"/>
    </location>
</feature>
<dbReference type="GO" id="GO:0003700">
    <property type="term" value="F:DNA-binding transcription factor activity"/>
    <property type="evidence" value="ECO:0007669"/>
    <property type="project" value="InterPro"/>
</dbReference>
<reference evidence="3 4" key="1">
    <citation type="submission" date="2015-05" db="EMBL/GenBank/DDBJ databases">
        <title>Distinctive expansion of gene families associated with plant cell wall degradation and secondary metabolism in the genomes of grapevine trunk pathogens.</title>
        <authorList>
            <person name="Lawrence D.P."/>
            <person name="Travadon R."/>
            <person name="Rolshausen P.E."/>
            <person name="Baumgartner K."/>
        </authorList>
    </citation>
    <scope>NUCLEOTIDE SEQUENCE [LARGE SCALE GENOMIC DNA]</scope>
    <source>
        <strain evidence="3">UCRPC4</strain>
    </source>
</reference>
<evidence type="ECO:0000313" key="3">
    <source>
        <dbReference type="EMBL" id="KKY18852.1"/>
    </source>
</evidence>
<protein>
    <submittedName>
        <fullName evidence="3">Putative bzip transcription</fullName>
    </submittedName>
</protein>
<organism evidence="3 4">
    <name type="scientific">Phaeomoniella chlamydospora</name>
    <name type="common">Phaeoacremonium chlamydosporum</name>
    <dbReference type="NCBI Taxonomy" id="158046"/>
    <lineage>
        <taxon>Eukaryota</taxon>
        <taxon>Fungi</taxon>
        <taxon>Dikarya</taxon>
        <taxon>Ascomycota</taxon>
        <taxon>Pezizomycotina</taxon>
        <taxon>Eurotiomycetes</taxon>
        <taxon>Chaetothyriomycetidae</taxon>
        <taxon>Phaeomoniellales</taxon>
        <taxon>Phaeomoniellaceae</taxon>
        <taxon>Phaeomoniella</taxon>
    </lineage>
</organism>
<evidence type="ECO:0000313" key="4">
    <source>
        <dbReference type="Proteomes" id="UP000053317"/>
    </source>
</evidence>
<feature type="domain" description="BZIP" evidence="2">
    <location>
        <begin position="38"/>
        <end position="105"/>
    </location>
</feature>
<name>A0A0G2E788_PHACM</name>
<keyword evidence="4" id="KW-1185">Reference proteome</keyword>
<dbReference type="OrthoDB" id="3535998at2759"/>
<dbReference type="AlphaFoldDB" id="A0A0G2E788"/>
<comment type="caution">
    <text evidence="3">The sequence shown here is derived from an EMBL/GenBank/DDBJ whole genome shotgun (WGS) entry which is preliminary data.</text>
</comment>
<feature type="compositionally biased region" description="Basic and acidic residues" evidence="1">
    <location>
        <begin position="43"/>
        <end position="62"/>
    </location>
</feature>
<gene>
    <name evidence="3" type="ORF">UCRPC4_g04749</name>
</gene>
<dbReference type="InterPro" id="IPR004827">
    <property type="entry name" value="bZIP"/>
</dbReference>
<feature type="compositionally biased region" description="Basic and acidic residues" evidence="1">
    <location>
        <begin position="1"/>
        <end position="10"/>
    </location>
</feature>
<dbReference type="SUPFAM" id="SSF57959">
    <property type="entry name" value="Leucine zipper domain"/>
    <property type="match status" value="1"/>
</dbReference>
<dbReference type="InterPro" id="IPR046347">
    <property type="entry name" value="bZIP_sf"/>
</dbReference>
<dbReference type="Gene3D" id="1.20.5.170">
    <property type="match status" value="1"/>
</dbReference>
<accession>A0A0G2E788</accession>
<sequence>MPTDKNREQVSQKPTSQDSPGGRRKRESRAGTRSVSMLSPAQLERKRANDREAQRTIRQRNKEHIENLERQVIDLTGKKDQLDAALQQNAMLEAEIDRLKQQLASLHHQIQYAEASAFAAAPETMAGSSRTGSVQHDMMVQRGSFSPMSQSSQTIVGDSQIDSNMGIPVNASWNPYMLTPQSSGSDKFATRGIQHTLQGQMMHPHGRDGKSRMVDTWTDAEDSARSRVNDKVTIDIRMN</sequence>
<dbReference type="CDD" id="cd14688">
    <property type="entry name" value="bZIP_YAP"/>
    <property type="match status" value="1"/>
</dbReference>
<dbReference type="Proteomes" id="UP000053317">
    <property type="component" value="Unassembled WGS sequence"/>
</dbReference>
<evidence type="ECO:0000256" key="1">
    <source>
        <dbReference type="SAM" id="MobiDB-lite"/>
    </source>
</evidence>